<dbReference type="InterPro" id="IPR038648">
    <property type="entry name" value="PHR_sf"/>
</dbReference>
<dbReference type="InterPro" id="IPR012983">
    <property type="entry name" value="PHR"/>
</dbReference>
<dbReference type="Gene3D" id="2.60.120.820">
    <property type="entry name" value="PHR domain"/>
    <property type="match status" value="1"/>
</dbReference>
<evidence type="ECO:0000313" key="3">
    <source>
        <dbReference type="Proteomes" id="UP001295684"/>
    </source>
</evidence>
<gene>
    <name evidence="2" type="ORF">ECRASSUSDP1_LOCUS14482</name>
</gene>
<sequence length="369" mass="42079">MEKFSKPSKYSRSKDLIWRITMDENNLAFTSLKPSLKELTQEEMKNTETQDQFNFCEDGIFRSFKTGTLPVFNKAKLVYNSTTHTWYKVLDLKTDDDGTPIWANLAIRDGSETTEISCKHEFDQFKNSIKVLININFANSESIIIEVNPKIYDKLEAALEGPFQGVEASIQSYRLFYKGRELNIDESLANIDHIYDGATILATEGTSTPSKFCRFPPINEMRSNWSNSGRGADAIIFIPNQNIRLCGFSTFAATTDHQYEMKYIVKINGIIVEQDQVTASGWEDKYYHRYTLQDTYPVQLGQDISLTVWIAKDISSHQYVSTYAGSNGNDYTTIDNEHMGLFTIKSTKESRNGTSVSSGHFPEIFYHLS</sequence>
<dbReference type="CDD" id="cd17039">
    <property type="entry name" value="Ubl_ubiquitin_like"/>
    <property type="match status" value="1"/>
</dbReference>
<comment type="caution">
    <text evidence="2">The sequence shown here is derived from an EMBL/GenBank/DDBJ whole genome shotgun (WGS) entry which is preliminary data.</text>
</comment>
<evidence type="ECO:0000259" key="1">
    <source>
        <dbReference type="Pfam" id="PF08005"/>
    </source>
</evidence>
<dbReference type="AlphaFoldDB" id="A0AAD1XI95"/>
<evidence type="ECO:0000313" key="2">
    <source>
        <dbReference type="EMBL" id="CAI2373142.1"/>
    </source>
</evidence>
<dbReference type="Pfam" id="PF08005">
    <property type="entry name" value="PHR"/>
    <property type="match status" value="1"/>
</dbReference>
<organism evidence="2 3">
    <name type="scientific">Euplotes crassus</name>
    <dbReference type="NCBI Taxonomy" id="5936"/>
    <lineage>
        <taxon>Eukaryota</taxon>
        <taxon>Sar</taxon>
        <taxon>Alveolata</taxon>
        <taxon>Ciliophora</taxon>
        <taxon>Intramacronucleata</taxon>
        <taxon>Spirotrichea</taxon>
        <taxon>Hypotrichia</taxon>
        <taxon>Euplotida</taxon>
        <taxon>Euplotidae</taxon>
        <taxon>Moneuplotes</taxon>
    </lineage>
</organism>
<feature type="domain" description="PHR" evidence="1">
    <location>
        <begin position="220"/>
        <end position="366"/>
    </location>
</feature>
<name>A0AAD1XI95_EUPCR</name>
<protein>
    <recommendedName>
        <fullName evidence="1">PHR domain-containing protein</fullName>
    </recommendedName>
</protein>
<reference evidence="2" key="1">
    <citation type="submission" date="2023-07" db="EMBL/GenBank/DDBJ databases">
        <authorList>
            <consortium name="AG Swart"/>
            <person name="Singh M."/>
            <person name="Singh A."/>
            <person name="Seah K."/>
            <person name="Emmerich C."/>
        </authorList>
    </citation>
    <scope>NUCLEOTIDE SEQUENCE</scope>
    <source>
        <strain evidence="2">DP1</strain>
    </source>
</reference>
<keyword evidence="3" id="KW-1185">Reference proteome</keyword>
<dbReference type="Proteomes" id="UP001295684">
    <property type="component" value="Unassembled WGS sequence"/>
</dbReference>
<dbReference type="EMBL" id="CAMPGE010014473">
    <property type="protein sequence ID" value="CAI2373142.1"/>
    <property type="molecule type" value="Genomic_DNA"/>
</dbReference>
<proteinExistence type="predicted"/>
<accession>A0AAD1XI95</accession>